<organism evidence="1 2">
    <name type="scientific">Nocardia niwae</name>
    <dbReference type="NCBI Taxonomy" id="626084"/>
    <lineage>
        <taxon>Bacteria</taxon>
        <taxon>Bacillati</taxon>
        <taxon>Actinomycetota</taxon>
        <taxon>Actinomycetes</taxon>
        <taxon>Mycobacteriales</taxon>
        <taxon>Nocardiaceae</taxon>
        <taxon>Nocardia</taxon>
    </lineage>
</organism>
<keyword evidence="2" id="KW-1185">Reference proteome</keyword>
<dbReference type="EMBL" id="JBEYBR010000052">
    <property type="protein sequence ID" value="MEU2124148.1"/>
    <property type="molecule type" value="Genomic_DNA"/>
</dbReference>
<proteinExistence type="predicted"/>
<dbReference type="Proteomes" id="UP001550535">
    <property type="component" value="Unassembled WGS sequence"/>
</dbReference>
<dbReference type="RefSeq" id="WP_357992234.1">
    <property type="nucleotide sequence ID" value="NZ_JBEYBR010000052.1"/>
</dbReference>
<evidence type="ECO:0000313" key="2">
    <source>
        <dbReference type="Proteomes" id="UP001550535"/>
    </source>
</evidence>
<sequence>MTTPGPAHADTEHVMSDRHPILGTWEVVADGAPFGYHVMQFHPGGTMLQSNPDHGNRATSDSNGMGSWRADGSRVTGAFLEFTVDRADPSLVRKGIVAFELDVTGDRFAGFATATFYELSGAPTGPSATARLTGARFDGVAAHRRALDRSGTV</sequence>
<comment type="caution">
    <text evidence="1">The sequence shown here is derived from an EMBL/GenBank/DDBJ whole genome shotgun (WGS) entry which is preliminary data.</text>
</comment>
<accession>A0ABV2XE30</accession>
<evidence type="ECO:0000313" key="1">
    <source>
        <dbReference type="EMBL" id="MEU2124148.1"/>
    </source>
</evidence>
<protein>
    <recommendedName>
        <fullName evidence="3">Lipocalin-like domain-containing protein</fullName>
    </recommendedName>
</protein>
<reference evidence="1 2" key="1">
    <citation type="submission" date="2024-06" db="EMBL/GenBank/DDBJ databases">
        <title>The Natural Products Discovery Center: Release of the First 8490 Sequenced Strains for Exploring Actinobacteria Biosynthetic Diversity.</title>
        <authorList>
            <person name="Kalkreuter E."/>
            <person name="Kautsar S.A."/>
            <person name="Yang D."/>
            <person name="Bader C.D."/>
            <person name="Teijaro C.N."/>
            <person name="Fluegel L."/>
            <person name="Davis C.M."/>
            <person name="Simpson J.R."/>
            <person name="Lauterbach L."/>
            <person name="Steele A.D."/>
            <person name="Gui C."/>
            <person name="Meng S."/>
            <person name="Li G."/>
            <person name="Viehrig K."/>
            <person name="Ye F."/>
            <person name="Su P."/>
            <person name="Kiefer A.F."/>
            <person name="Nichols A."/>
            <person name="Cepeda A.J."/>
            <person name="Yan W."/>
            <person name="Fan B."/>
            <person name="Jiang Y."/>
            <person name="Adhikari A."/>
            <person name="Zheng C.-J."/>
            <person name="Schuster L."/>
            <person name="Cowan T.M."/>
            <person name="Smanski M.J."/>
            <person name="Chevrette M.G."/>
            <person name="De Carvalho L.P.S."/>
            <person name="Shen B."/>
        </authorList>
    </citation>
    <scope>NUCLEOTIDE SEQUENCE [LARGE SCALE GENOMIC DNA]</scope>
    <source>
        <strain evidence="1 2">NPDC019434</strain>
    </source>
</reference>
<gene>
    <name evidence="1" type="ORF">ABZ507_20230</name>
</gene>
<evidence type="ECO:0008006" key="3">
    <source>
        <dbReference type="Google" id="ProtNLM"/>
    </source>
</evidence>
<name>A0ABV2XE30_9NOCA</name>